<evidence type="ECO:0000313" key="1">
    <source>
        <dbReference type="EMBL" id="CAB4782906.1"/>
    </source>
</evidence>
<reference evidence="1" key="1">
    <citation type="submission" date="2020-05" db="EMBL/GenBank/DDBJ databases">
        <authorList>
            <person name="Chiriac C."/>
            <person name="Salcher M."/>
            <person name="Ghai R."/>
            <person name="Kavagutti S V."/>
        </authorList>
    </citation>
    <scope>NUCLEOTIDE SEQUENCE</scope>
</reference>
<dbReference type="InterPro" id="IPR029063">
    <property type="entry name" value="SAM-dependent_MTases_sf"/>
</dbReference>
<dbReference type="SUPFAM" id="SSF53335">
    <property type="entry name" value="S-adenosyl-L-methionine-dependent methyltransferases"/>
    <property type="match status" value="1"/>
</dbReference>
<dbReference type="EMBL" id="CAFAAG010000001">
    <property type="protein sequence ID" value="CAB4782906.1"/>
    <property type="molecule type" value="Genomic_DNA"/>
</dbReference>
<protein>
    <submittedName>
        <fullName evidence="1">Unannotated protein</fullName>
    </submittedName>
</protein>
<proteinExistence type="predicted"/>
<sequence length="114" mass="13238">MALLENDDGYSFRTIEGCDVSELLISNKVCISKIHHWNILEPIETFKADIVLVWAVLMYFNNEQIKSALKNLLELGQGIIIFELPNTYYRLEQILNGLDPIYANKIMLRPIYTF</sequence>
<accession>A0A6J6WHE4</accession>
<name>A0A6J6WHE4_9ZZZZ</name>
<dbReference type="AlphaFoldDB" id="A0A6J6WHE4"/>
<gene>
    <name evidence="1" type="ORF">UFOPK2975_00019</name>
</gene>
<organism evidence="1">
    <name type="scientific">freshwater metagenome</name>
    <dbReference type="NCBI Taxonomy" id="449393"/>
    <lineage>
        <taxon>unclassified sequences</taxon>
        <taxon>metagenomes</taxon>
        <taxon>ecological metagenomes</taxon>
    </lineage>
</organism>